<keyword evidence="4" id="KW-1185">Reference proteome</keyword>
<organism evidence="3 4">
    <name type="scientific">Zasmidium cellare</name>
    <name type="common">Wine cellar mold</name>
    <name type="synonym">Racodium cellare</name>
    <dbReference type="NCBI Taxonomy" id="395010"/>
    <lineage>
        <taxon>Eukaryota</taxon>
        <taxon>Fungi</taxon>
        <taxon>Dikarya</taxon>
        <taxon>Ascomycota</taxon>
        <taxon>Pezizomycotina</taxon>
        <taxon>Dothideomycetes</taxon>
        <taxon>Dothideomycetidae</taxon>
        <taxon>Mycosphaerellales</taxon>
        <taxon>Mycosphaerellaceae</taxon>
        <taxon>Zasmidium</taxon>
    </lineage>
</organism>
<feature type="region of interest" description="Disordered" evidence="2">
    <location>
        <begin position="68"/>
        <end position="89"/>
    </location>
</feature>
<dbReference type="PANTHER" id="PTHR28288:SF2">
    <property type="entry name" value="PROTEASE B INHIBITOR 2"/>
    <property type="match status" value="1"/>
</dbReference>
<protein>
    <recommendedName>
        <fullName evidence="5">Inhibitor I9 domain-containing protein</fullName>
    </recommendedName>
</protein>
<evidence type="ECO:0000313" key="4">
    <source>
        <dbReference type="Proteomes" id="UP001305779"/>
    </source>
</evidence>
<gene>
    <name evidence="3" type="ORF">PRZ48_002910</name>
</gene>
<feature type="compositionally biased region" description="Basic and acidic residues" evidence="2">
    <location>
        <begin position="78"/>
        <end position="89"/>
    </location>
</feature>
<dbReference type="EMBL" id="JAXOVC010000002">
    <property type="protein sequence ID" value="KAK4504947.1"/>
    <property type="molecule type" value="Genomic_DNA"/>
</dbReference>
<comment type="caution">
    <text evidence="3">The sequence shown here is derived from an EMBL/GenBank/DDBJ whole genome shotgun (WGS) entry which is preliminary data.</text>
</comment>
<dbReference type="SUPFAM" id="SSF54897">
    <property type="entry name" value="Protease propeptides/inhibitors"/>
    <property type="match status" value="1"/>
</dbReference>
<evidence type="ECO:0000256" key="2">
    <source>
        <dbReference type="SAM" id="MobiDB-lite"/>
    </source>
</evidence>
<reference evidence="3 4" key="1">
    <citation type="journal article" date="2023" name="G3 (Bethesda)">
        <title>A chromosome-level genome assembly of Zasmidium syzygii isolated from banana leaves.</title>
        <authorList>
            <person name="van Westerhoven A.C."/>
            <person name="Mehrabi R."/>
            <person name="Talebi R."/>
            <person name="Steentjes M.B.F."/>
            <person name="Corcolon B."/>
            <person name="Chong P.A."/>
            <person name="Kema G.H.J."/>
            <person name="Seidl M.F."/>
        </authorList>
    </citation>
    <scope>NUCLEOTIDE SEQUENCE [LARGE SCALE GENOMIC DNA]</scope>
    <source>
        <strain evidence="3 4">P124</strain>
    </source>
</reference>
<name>A0ABR0ETK3_ZASCE</name>
<dbReference type="InterPro" id="IPR052471">
    <property type="entry name" value="PBI_I9"/>
</dbReference>
<evidence type="ECO:0008006" key="5">
    <source>
        <dbReference type="Google" id="ProtNLM"/>
    </source>
</evidence>
<evidence type="ECO:0000313" key="3">
    <source>
        <dbReference type="EMBL" id="KAK4504947.1"/>
    </source>
</evidence>
<dbReference type="Proteomes" id="UP001305779">
    <property type="component" value="Unassembled WGS sequence"/>
</dbReference>
<comment type="similarity">
    <text evidence="1">Belongs to the protease inhibitor I9 family.</text>
</comment>
<dbReference type="Gene3D" id="3.30.70.80">
    <property type="entry name" value="Peptidase S8 propeptide/proteinase inhibitor I9"/>
    <property type="match status" value="1"/>
</dbReference>
<dbReference type="InterPro" id="IPR037045">
    <property type="entry name" value="S8pro/Inhibitor_I9_sf"/>
</dbReference>
<dbReference type="PANTHER" id="PTHR28288">
    <property type="entry name" value="PROTEASE B INHIBITOR 2"/>
    <property type="match status" value="1"/>
</dbReference>
<proteinExistence type="inferred from homology"/>
<sequence length="89" mass="9855">MPYKINVSLKKDADAAQLDAAKKQVSDQGGKVVNEYKLVKGFTYVKGQEHTIQKQVLTYSSAEFPDDKVHSLSSNEHVNVEADSKVTTQ</sequence>
<accession>A0ABR0ETK3</accession>
<evidence type="ECO:0000256" key="1">
    <source>
        <dbReference type="ARBA" id="ARBA00038069"/>
    </source>
</evidence>